<proteinExistence type="predicted"/>
<evidence type="ECO:0000256" key="1">
    <source>
        <dbReference type="SAM" id="MobiDB-lite"/>
    </source>
</evidence>
<feature type="region of interest" description="Disordered" evidence="1">
    <location>
        <begin position="454"/>
        <end position="482"/>
    </location>
</feature>
<feature type="compositionally biased region" description="Basic and acidic residues" evidence="1">
    <location>
        <begin position="36"/>
        <end position="50"/>
    </location>
</feature>
<organism evidence="2 3">
    <name type="scientific">Aphanomyces astaci</name>
    <name type="common">Crayfish plague agent</name>
    <dbReference type="NCBI Taxonomy" id="112090"/>
    <lineage>
        <taxon>Eukaryota</taxon>
        <taxon>Sar</taxon>
        <taxon>Stramenopiles</taxon>
        <taxon>Oomycota</taxon>
        <taxon>Saprolegniomycetes</taxon>
        <taxon>Saprolegniales</taxon>
        <taxon>Verrucalvaceae</taxon>
        <taxon>Aphanomyces</taxon>
    </lineage>
</organism>
<name>A0A425D620_APHAT</name>
<reference evidence="2" key="1">
    <citation type="submission" date="2018-07" db="EMBL/GenBank/DDBJ databases">
        <title>Annotation of Aphanomyces astaci genome assembly.</title>
        <authorList>
            <person name="Studholme D.J."/>
        </authorList>
    </citation>
    <scope>NUCLEOTIDE SEQUENCE [LARGE SCALE GENOMIC DNA]</scope>
    <source>
        <strain evidence="2">Pc</strain>
    </source>
</reference>
<protein>
    <submittedName>
        <fullName evidence="2">Uncharacterized protein</fullName>
    </submittedName>
</protein>
<evidence type="ECO:0000313" key="3">
    <source>
        <dbReference type="Proteomes" id="UP000284702"/>
    </source>
</evidence>
<sequence length="482" mass="52922">METDLDDERFLPDAHAHVDVDLTLPDDTANVPPLKRIHDGTERDAKRVKQGEPGAIGATITILCRQTIGPINSVRTLLHHKGIDAAVHTSEKFQAVSPVQIKQGGRGAVCRLLGPSAYRVHSRLHHAHMPNGLVASLQCHAQKYTAVDFLGWNPTTESIDKVKFPALCGGCGLRPARLHLPQCCNRPVTVPSTFERFRAAIVVAAHAEQVGVSIGCTFLDVFAQWGRLRPAYIKHPTTAYDQAVLTDQWKMICTVLDVLSVHGSRLLPPQLLELELAVLSNIDQLQRWLTLGNVDLFGMALYSLTLFPHTGSVVDVCQDVLVETQHPTLGYWGPHDDVIPFLDLLRFKTTGQVGTSDESNNPLLAAVQQYLSTRAVGKQSEHPPVPVGQGGSSGWKRYTRECVRHVAPVVSHAALTMNDLSIFEGLKFDNGEVFDLSQATTGTTLDDAIDVEEVDDDDDDEDQVEQDAIGQEDLEEDWQVTS</sequence>
<gene>
    <name evidence="2" type="ORF">B5M09_000611</name>
</gene>
<dbReference type="AlphaFoldDB" id="A0A425D620"/>
<evidence type="ECO:0000313" key="2">
    <source>
        <dbReference type="EMBL" id="RQM24737.1"/>
    </source>
</evidence>
<dbReference type="EMBL" id="MZMZ02002657">
    <property type="protein sequence ID" value="RQM24737.1"/>
    <property type="molecule type" value="Genomic_DNA"/>
</dbReference>
<dbReference type="Proteomes" id="UP000284702">
    <property type="component" value="Unassembled WGS sequence"/>
</dbReference>
<keyword evidence="3" id="KW-1185">Reference proteome</keyword>
<accession>A0A425D620</accession>
<dbReference type="VEuPathDB" id="FungiDB:H257_01936"/>
<feature type="region of interest" description="Disordered" evidence="1">
    <location>
        <begin position="29"/>
        <end position="51"/>
    </location>
</feature>
<comment type="caution">
    <text evidence="2">The sequence shown here is derived from an EMBL/GenBank/DDBJ whole genome shotgun (WGS) entry which is preliminary data.</text>
</comment>